<keyword evidence="2" id="KW-0539">Nucleus</keyword>
<dbReference type="InterPro" id="IPR011993">
    <property type="entry name" value="PH-like_dom_sf"/>
</dbReference>
<dbReference type="AlphaFoldDB" id="A0A8T0I868"/>
<feature type="region of interest" description="Disordered" evidence="3">
    <location>
        <begin position="1030"/>
        <end position="1060"/>
    </location>
</feature>
<sequence length="1162" mass="128475">MRSNTRTVEFELSHMIDSAGRSAHMEFNYLQRVKVYRLNDGGKWDDKGTGHVSVEYLERSDAVGLVVIDEEDNQTLLVHRISADDIYRRQEDTIVSWTDPEVATDLALSFQETMGCTFIWDQICSVQRSIHFPSVAGLDGAGRPGGDDLEHSGTSQDDGGGTEALELPPVELSTLPQIAKALREVSPFDKDKMATLVVRDQNYIRKLVELFRTCEDLEDGEGLQLMFKIVKGIISLNDGHIFDIIFSDEYVMDIVGALEYDPELTTRQSHRTFLKEQVIFKEAVPIRDPAILSKIHQTYRIGYIKDVILPRVLDDQTFATMNSIMLFNNVSVVSSLQNDSVFLSELFSRLRSPETPEGNRRDLVFFIQEFCNLSKHLQPGVRNQLFSALVKEGLFDIVKDILKDAEESVRLSGCDILIVILNNDPTMLRSFLVQQTSHVLFSELVSGMLTQCEGGLQAQLLEIMRMLLDSETMDAPQVEKSPFLEIFYEKYMDQMVEVLTRGCPPVNGVVESCRDSVNNPENQDRSPVSPEILGNICELLCFCVQHHRFRIKYYVMRKHVIEKVLRLTRRKEKYLVVAAVRFLRTCISLKEEFYYRYIVKHNCFDPIISAFVANGNRYNLLNSAVLELIDCIRKDGIKSLIVHLIDTYSSKLEAIDYVDTFQALKLKYDQMLESPSGFPGGTTFSGGLDHGSRGIHDKLNHGGLPESRKRKDDRALDKDEEDYFNEDSDEEEDTATAKSRSPSGPKSRNAGLLSKCNGPGQRSLSDEEDDTATAKLRTSAGQQSTKAVVLVSKNIALSNVPYRGNIFGLVDYEDEEDDIPMNLGSNGKDGGGMFEKESDSLLTSIPLTDPIWSNLDDATVAKRKFPRAPDLDQNDAVVLKRQKPGTGQATERSNDQSKLTCIDGSDESAPSVTSAEVLESSGLTRKSSQSPTSLEGSDSRPDSSKVFPYEELKSEQMPGNGVIIDKETFDSDVHPVTKSNHVDEGDSFSSAGTETVVNVVRSNGNANTLLQSANCSSMVVNYARKVANGSTNSSTEKISDHEGGVVTTSGRNGVQNLHNGTNGLTRAADENGGESRFNTAAEGCTSGNGIGDSFGQDRKETAGEDLEKVDNVTGSIRGSIASGVTPQFNNGSLDSENKKLTGLGTDLLRAVTPTSPGPFTVR</sequence>
<keyword evidence="7" id="KW-1185">Reference proteome</keyword>
<feature type="compositionally biased region" description="Polar residues" evidence="3">
    <location>
        <begin position="1046"/>
        <end position="1060"/>
    </location>
</feature>
<evidence type="ECO:0000256" key="3">
    <source>
        <dbReference type="SAM" id="MobiDB-lite"/>
    </source>
</evidence>
<protein>
    <recommendedName>
        <fullName evidence="8">Serine/threonine-protein phosphatase 4 regulatory subunit 3-like central domain-containing protein</fullName>
    </recommendedName>
</protein>
<name>A0A8T0I868_CERPU</name>
<dbReference type="Pfam" id="PF04802">
    <property type="entry name" value="PP4R3"/>
    <property type="match status" value="1"/>
</dbReference>
<feature type="region of interest" description="Disordered" evidence="3">
    <location>
        <begin position="880"/>
        <end position="954"/>
    </location>
</feature>
<evidence type="ECO:0008006" key="8">
    <source>
        <dbReference type="Google" id="ProtNLM"/>
    </source>
</evidence>
<evidence type="ECO:0000313" key="6">
    <source>
        <dbReference type="EMBL" id="KAG0578678.1"/>
    </source>
</evidence>
<accession>A0A8T0I868</accession>
<evidence type="ECO:0000313" key="7">
    <source>
        <dbReference type="Proteomes" id="UP000822688"/>
    </source>
</evidence>
<reference evidence="6" key="1">
    <citation type="submission" date="2020-06" db="EMBL/GenBank/DDBJ databases">
        <title>WGS assembly of Ceratodon purpureus strain R40.</title>
        <authorList>
            <person name="Carey S.B."/>
            <person name="Jenkins J."/>
            <person name="Shu S."/>
            <person name="Lovell J.T."/>
            <person name="Sreedasyam A."/>
            <person name="Maumus F."/>
            <person name="Tiley G.P."/>
            <person name="Fernandez-Pozo N."/>
            <person name="Barry K."/>
            <person name="Chen C."/>
            <person name="Wang M."/>
            <person name="Lipzen A."/>
            <person name="Daum C."/>
            <person name="Saski C.A."/>
            <person name="Payton A.C."/>
            <person name="Mcbreen J.C."/>
            <person name="Conrad R.E."/>
            <person name="Kollar L.M."/>
            <person name="Olsson S."/>
            <person name="Huttunen S."/>
            <person name="Landis J.B."/>
            <person name="Wickett N.J."/>
            <person name="Johnson M.G."/>
            <person name="Rensing S.A."/>
            <person name="Grimwood J."/>
            <person name="Schmutz J."/>
            <person name="Mcdaniel S.F."/>
        </authorList>
    </citation>
    <scope>NUCLEOTIDE SEQUENCE</scope>
    <source>
        <strain evidence="6">R40</strain>
    </source>
</reference>
<feature type="domain" description="PP4R3 EVH1-like" evidence="5">
    <location>
        <begin position="31"/>
        <end position="129"/>
    </location>
</feature>
<feature type="compositionally biased region" description="Basic and acidic residues" evidence="3">
    <location>
        <begin position="690"/>
        <end position="717"/>
    </location>
</feature>
<feature type="compositionally biased region" description="Polar residues" evidence="3">
    <location>
        <begin position="736"/>
        <end position="746"/>
    </location>
</feature>
<feature type="region of interest" description="Disordered" evidence="3">
    <location>
        <begin position="679"/>
        <end position="783"/>
    </location>
</feature>
<dbReference type="InterPro" id="IPR055236">
    <property type="entry name" value="EVH1_PP4R3"/>
</dbReference>
<evidence type="ECO:0000256" key="1">
    <source>
        <dbReference type="ARBA" id="ARBA00004123"/>
    </source>
</evidence>
<dbReference type="GO" id="GO:0072542">
    <property type="term" value="F:protein phosphatase activator activity"/>
    <property type="evidence" value="ECO:0007669"/>
    <property type="project" value="TreeGrafter"/>
</dbReference>
<evidence type="ECO:0000259" key="5">
    <source>
        <dbReference type="Pfam" id="PF22972"/>
    </source>
</evidence>
<evidence type="ECO:0000259" key="4">
    <source>
        <dbReference type="Pfam" id="PF04802"/>
    </source>
</evidence>
<dbReference type="PANTHER" id="PTHR23318:SF0">
    <property type="entry name" value="SERINE_THREONINE-PROTEIN PHOSPHATASE 4 REGULATORY SUBUNIT 3"/>
    <property type="match status" value="1"/>
</dbReference>
<dbReference type="InterPro" id="IPR051137">
    <property type="entry name" value="PP4R3-like"/>
</dbReference>
<feature type="compositionally biased region" description="Polar residues" evidence="3">
    <location>
        <begin position="921"/>
        <end position="936"/>
    </location>
</feature>
<dbReference type="InterPro" id="IPR016024">
    <property type="entry name" value="ARM-type_fold"/>
</dbReference>
<dbReference type="Gene3D" id="2.30.29.30">
    <property type="entry name" value="Pleckstrin-homology domain (PH domain)/Phosphotyrosine-binding domain (PTB)"/>
    <property type="match status" value="1"/>
</dbReference>
<comment type="caution">
    <text evidence="6">The sequence shown here is derived from an EMBL/GenBank/DDBJ whole genome shotgun (WGS) entry which is preliminary data.</text>
</comment>
<dbReference type="EMBL" id="CM026424">
    <property type="protein sequence ID" value="KAG0578678.1"/>
    <property type="molecule type" value="Genomic_DNA"/>
</dbReference>
<dbReference type="PANTHER" id="PTHR23318">
    <property type="entry name" value="ATP SYNTHASE GAMMA-RELATED"/>
    <property type="match status" value="1"/>
</dbReference>
<gene>
    <name evidence="6" type="ORF">KC19_4G041700</name>
</gene>
<feature type="domain" description="Serine/threonine-protein phosphatase 4 regulatory subunit 3-like central" evidence="4">
    <location>
        <begin position="178"/>
        <end position="670"/>
    </location>
</feature>
<dbReference type="Gene3D" id="1.25.10.10">
    <property type="entry name" value="Leucine-rich Repeat Variant"/>
    <property type="match status" value="1"/>
</dbReference>
<feature type="compositionally biased region" description="Basic and acidic residues" evidence="3">
    <location>
        <begin position="937"/>
        <end position="954"/>
    </location>
</feature>
<evidence type="ECO:0000256" key="2">
    <source>
        <dbReference type="ARBA" id="ARBA00023242"/>
    </source>
</evidence>
<organism evidence="6 7">
    <name type="scientific">Ceratodon purpureus</name>
    <name type="common">Fire moss</name>
    <name type="synonym">Dicranum purpureum</name>
    <dbReference type="NCBI Taxonomy" id="3225"/>
    <lineage>
        <taxon>Eukaryota</taxon>
        <taxon>Viridiplantae</taxon>
        <taxon>Streptophyta</taxon>
        <taxon>Embryophyta</taxon>
        <taxon>Bryophyta</taxon>
        <taxon>Bryophytina</taxon>
        <taxon>Bryopsida</taxon>
        <taxon>Dicranidae</taxon>
        <taxon>Pseudoditrichales</taxon>
        <taxon>Ditrichaceae</taxon>
        <taxon>Ceratodon</taxon>
    </lineage>
</organism>
<dbReference type="SUPFAM" id="SSF48371">
    <property type="entry name" value="ARM repeat"/>
    <property type="match status" value="1"/>
</dbReference>
<dbReference type="InterPro" id="IPR006887">
    <property type="entry name" value="P4R3-like_central_dom"/>
</dbReference>
<feature type="region of interest" description="Disordered" evidence="3">
    <location>
        <begin position="141"/>
        <end position="166"/>
    </location>
</feature>
<dbReference type="Pfam" id="PF22972">
    <property type="entry name" value="EVH1_PP4R3"/>
    <property type="match status" value="1"/>
</dbReference>
<comment type="subcellular location">
    <subcellularLocation>
        <location evidence="1">Nucleus</location>
    </subcellularLocation>
</comment>
<proteinExistence type="predicted"/>
<feature type="compositionally biased region" description="Polar residues" evidence="3">
    <location>
        <begin position="885"/>
        <end position="899"/>
    </location>
</feature>
<dbReference type="SUPFAM" id="SSF50729">
    <property type="entry name" value="PH domain-like"/>
    <property type="match status" value="1"/>
</dbReference>
<dbReference type="GO" id="GO:0030289">
    <property type="term" value="C:protein phosphatase 4 complex"/>
    <property type="evidence" value="ECO:0007669"/>
    <property type="project" value="TreeGrafter"/>
</dbReference>
<feature type="compositionally biased region" description="Acidic residues" evidence="3">
    <location>
        <begin position="718"/>
        <end position="734"/>
    </location>
</feature>
<dbReference type="GO" id="GO:0005654">
    <property type="term" value="C:nucleoplasm"/>
    <property type="evidence" value="ECO:0007669"/>
    <property type="project" value="TreeGrafter"/>
</dbReference>
<dbReference type="Proteomes" id="UP000822688">
    <property type="component" value="Chromosome 4"/>
</dbReference>
<dbReference type="InterPro" id="IPR011989">
    <property type="entry name" value="ARM-like"/>
</dbReference>